<comment type="subcellular location">
    <subcellularLocation>
        <location evidence="1">Periplasm</location>
    </subcellularLocation>
</comment>
<keyword evidence="4" id="KW-0812">Transmembrane</keyword>
<dbReference type="GeneID" id="89335803"/>
<evidence type="ECO:0000313" key="7">
    <source>
        <dbReference type="Proteomes" id="UP001432202"/>
    </source>
</evidence>
<proteinExistence type="inferred from homology"/>
<keyword evidence="4" id="KW-0472">Membrane</keyword>
<dbReference type="AlphaFoldDB" id="A0AAX4L4P9"/>
<gene>
    <name evidence="6" type="ORF">V6M85_03505</name>
</gene>
<keyword evidence="7" id="KW-1185">Reference proteome</keyword>
<dbReference type="GO" id="GO:0042597">
    <property type="term" value="C:periplasmic space"/>
    <property type="evidence" value="ECO:0007669"/>
    <property type="project" value="UniProtKB-SubCell"/>
</dbReference>
<feature type="transmembrane region" description="Helical" evidence="4">
    <location>
        <begin position="12"/>
        <end position="35"/>
    </location>
</feature>
<dbReference type="PANTHER" id="PTHR30024">
    <property type="entry name" value="ALIPHATIC SULFONATES-BINDING PROTEIN-RELATED"/>
    <property type="match status" value="1"/>
</dbReference>
<dbReference type="Pfam" id="PF09084">
    <property type="entry name" value="NMT1"/>
    <property type="match status" value="1"/>
</dbReference>
<keyword evidence="4" id="KW-1133">Transmembrane helix</keyword>
<dbReference type="InterPro" id="IPR015168">
    <property type="entry name" value="SsuA/THI5"/>
</dbReference>
<dbReference type="SMART" id="SM00062">
    <property type="entry name" value="PBPb"/>
    <property type="match status" value="1"/>
</dbReference>
<evidence type="ECO:0000256" key="2">
    <source>
        <dbReference type="ARBA" id="ARBA00010742"/>
    </source>
</evidence>
<evidence type="ECO:0000259" key="5">
    <source>
        <dbReference type="SMART" id="SM00062"/>
    </source>
</evidence>
<evidence type="ECO:0000256" key="4">
    <source>
        <dbReference type="SAM" id="Phobius"/>
    </source>
</evidence>
<name>A0AAX4L4P9_9CREN</name>
<sequence length="360" mass="38997">MIRTKVRKAISRTLAVIIAVIVIIVAIGAGLGYYYTNASNSSQKFTIAITLAGSDPIPLYWAYQNGLFQKYLPQATIVGFPSGGGSVIHALATGKAQIGFVNTFSILTAIAEGVPIKIVAVWDDSPYTAAVLVRNDSSFYNISQLEGKTFANSAPGSFDTVTLELMAGKLGWGNNYTHVYVGSPKAQIAALLSGKVDATIVNVWDVQHFIQSGQLREIYVVSQDWPAEYIVATDSFITQHPNIIVKVIEATYKIMQDYYSNASSAIQFMVKFENFTQSEALEYLHTVVYATNSSLALINATALKLAESALIDAGVLPSNFTNVPLSSIYTNQFVQMTSNISPTVGLIDGILAIMENRISF</sequence>
<evidence type="ECO:0000256" key="3">
    <source>
        <dbReference type="ARBA" id="ARBA00022729"/>
    </source>
</evidence>
<dbReference type="SUPFAM" id="SSF53850">
    <property type="entry name" value="Periplasmic binding protein-like II"/>
    <property type="match status" value="1"/>
</dbReference>
<evidence type="ECO:0000313" key="6">
    <source>
        <dbReference type="EMBL" id="WWQ61158.1"/>
    </source>
</evidence>
<reference evidence="6 7" key="1">
    <citation type="submission" date="2024-02" db="EMBL/GenBank/DDBJ databases">
        <title>STSV induces naive adaptation in Sulfolobus.</title>
        <authorList>
            <person name="Xiang X."/>
            <person name="Song M."/>
        </authorList>
    </citation>
    <scope>NUCLEOTIDE SEQUENCE [LARGE SCALE GENOMIC DNA]</scope>
    <source>
        <strain evidence="6 7">RT2</strain>
    </source>
</reference>
<dbReference type="Gene3D" id="3.40.190.10">
    <property type="entry name" value="Periplasmic binding protein-like II"/>
    <property type="match status" value="2"/>
</dbReference>
<dbReference type="EMBL" id="CP146016">
    <property type="protein sequence ID" value="WWQ61158.1"/>
    <property type="molecule type" value="Genomic_DNA"/>
</dbReference>
<evidence type="ECO:0000256" key="1">
    <source>
        <dbReference type="ARBA" id="ARBA00004418"/>
    </source>
</evidence>
<comment type="similarity">
    <text evidence="2">Belongs to the bacterial solute-binding protein SsuA/TauA family.</text>
</comment>
<dbReference type="PANTHER" id="PTHR30024:SF47">
    <property type="entry name" value="TAURINE-BINDING PERIPLASMIC PROTEIN"/>
    <property type="match status" value="1"/>
</dbReference>
<protein>
    <submittedName>
        <fullName evidence="6">ABC transporter substrate-binding protein</fullName>
    </submittedName>
</protein>
<accession>A0AAX4L4P9</accession>
<feature type="domain" description="Solute-binding protein family 3/N-terminal" evidence="5">
    <location>
        <begin position="44"/>
        <end position="262"/>
    </location>
</feature>
<keyword evidence="3" id="KW-0732">Signal</keyword>
<organism evidence="6 7">
    <name type="scientific">Sulfolobus tengchongensis</name>
    <dbReference type="NCBI Taxonomy" id="207809"/>
    <lineage>
        <taxon>Archaea</taxon>
        <taxon>Thermoproteota</taxon>
        <taxon>Thermoprotei</taxon>
        <taxon>Sulfolobales</taxon>
        <taxon>Sulfolobaceae</taxon>
        <taxon>Sulfolobus</taxon>
    </lineage>
</organism>
<dbReference type="Proteomes" id="UP001432202">
    <property type="component" value="Chromosome"/>
</dbReference>
<dbReference type="InterPro" id="IPR001638">
    <property type="entry name" value="Solute-binding_3/MltF_N"/>
</dbReference>
<dbReference type="RefSeq" id="WP_338603036.1">
    <property type="nucleotide sequence ID" value="NZ_CP146016.1"/>
</dbReference>